<dbReference type="Gramene" id="A07p05320.2_BraZ1">
    <property type="protein sequence ID" value="A07p05320.2_BraZ1.CDS"/>
    <property type="gene ID" value="A07g05320.2_BraZ1"/>
</dbReference>
<dbReference type="AlphaFoldDB" id="A0A3P6B9N8"/>
<feature type="region of interest" description="Disordered" evidence="1">
    <location>
        <begin position="24"/>
        <end position="67"/>
    </location>
</feature>
<evidence type="ECO:0000313" key="3">
    <source>
        <dbReference type="EMBL" id="VDC95924.1"/>
    </source>
</evidence>
<sequence length="67" mass="7586">NRCRGCWARAYEVAAVKQRMRLTPRRKLGHDNKGRQSRLYHRRSTGAAEEMTGGGGVEVAEKTKTLK</sequence>
<gene>
    <name evidence="3" type="ORF">BRAA07T28258Z</name>
    <name evidence="2" type="ORF">BRAPAZ1V2_A07P05320.2</name>
</gene>
<protein>
    <submittedName>
        <fullName evidence="2">Uncharacterized protein</fullName>
    </submittedName>
</protein>
<dbReference type="EMBL" id="LS974623">
    <property type="protein sequence ID" value="CAG7900888.1"/>
    <property type="molecule type" value="Genomic_DNA"/>
</dbReference>
<reference evidence="3" key="1">
    <citation type="submission" date="2018-11" db="EMBL/GenBank/DDBJ databases">
        <authorList>
            <consortium name="Genoscope - CEA"/>
            <person name="William W."/>
        </authorList>
    </citation>
    <scope>NUCLEOTIDE SEQUENCE</scope>
</reference>
<feature type="non-terminal residue" evidence="3">
    <location>
        <position position="1"/>
    </location>
</feature>
<organism evidence="3">
    <name type="scientific">Brassica campestris</name>
    <name type="common">Field mustard</name>
    <dbReference type="NCBI Taxonomy" id="3711"/>
    <lineage>
        <taxon>Eukaryota</taxon>
        <taxon>Viridiplantae</taxon>
        <taxon>Streptophyta</taxon>
        <taxon>Embryophyta</taxon>
        <taxon>Tracheophyta</taxon>
        <taxon>Spermatophyta</taxon>
        <taxon>Magnoliopsida</taxon>
        <taxon>eudicotyledons</taxon>
        <taxon>Gunneridae</taxon>
        <taxon>Pentapetalae</taxon>
        <taxon>rosids</taxon>
        <taxon>malvids</taxon>
        <taxon>Brassicales</taxon>
        <taxon>Brassicaceae</taxon>
        <taxon>Brassiceae</taxon>
        <taxon>Brassica</taxon>
    </lineage>
</organism>
<name>A0A3P6B9N8_BRACM</name>
<feature type="compositionally biased region" description="Basic residues" evidence="1">
    <location>
        <begin position="35"/>
        <end position="44"/>
    </location>
</feature>
<dbReference type="Proteomes" id="UP000694005">
    <property type="component" value="Chromosome A07"/>
</dbReference>
<evidence type="ECO:0000313" key="2">
    <source>
        <dbReference type="EMBL" id="CAG7900888.1"/>
    </source>
</evidence>
<dbReference type="EMBL" id="LR031574">
    <property type="protein sequence ID" value="VDC95924.1"/>
    <property type="molecule type" value="Genomic_DNA"/>
</dbReference>
<accession>A0A3P6B9N8</accession>
<evidence type="ECO:0000256" key="1">
    <source>
        <dbReference type="SAM" id="MobiDB-lite"/>
    </source>
</evidence>
<proteinExistence type="predicted"/>